<comment type="caution">
    <text evidence="3">The sequence shown here is derived from an EMBL/GenBank/DDBJ whole genome shotgun (WGS) entry which is preliminary data.</text>
</comment>
<accession>A0A369Q718</accession>
<evidence type="ECO:0000313" key="3">
    <source>
        <dbReference type="EMBL" id="RDC59087.1"/>
    </source>
</evidence>
<dbReference type="AlphaFoldDB" id="A0A369Q718"/>
<dbReference type="Proteomes" id="UP000253727">
    <property type="component" value="Unassembled WGS sequence"/>
</dbReference>
<evidence type="ECO:0000313" key="4">
    <source>
        <dbReference type="Proteomes" id="UP000253727"/>
    </source>
</evidence>
<dbReference type="OrthoDB" id="7407088at2"/>
<dbReference type="Pfam" id="PF14352">
    <property type="entry name" value="DUF4402"/>
    <property type="match status" value="1"/>
</dbReference>
<sequence length="214" mass="22101">MMSRFPRLITGLSAAGLCLALPAAELAAQGKCSFCELDPGDRGGANGNGNGNGNGKSCEANPGAENGNGKKNGHLKKQQNCDPVLLTIESELDFGRLVMIGTGQGRVLFDLDSGEKMVFGDLDDLGGMAVAGRAVITGKPRSVVRVGFPTIVTMNDPAGGSAQLRDFTTSLGPLPLLDADGRLEFKFTGTLFTADAIAGGGTLRGRVPITVDYN</sequence>
<evidence type="ECO:0000256" key="1">
    <source>
        <dbReference type="SAM" id="MobiDB-lite"/>
    </source>
</evidence>
<protein>
    <recommendedName>
        <fullName evidence="5">DUF4402 domain-containing protein</fullName>
    </recommendedName>
</protein>
<feature type="signal peptide" evidence="2">
    <location>
        <begin position="1"/>
        <end position="27"/>
    </location>
</feature>
<evidence type="ECO:0008006" key="5">
    <source>
        <dbReference type="Google" id="ProtNLM"/>
    </source>
</evidence>
<feature type="chain" id="PRO_5016886350" description="DUF4402 domain-containing protein" evidence="2">
    <location>
        <begin position="28"/>
        <end position="214"/>
    </location>
</feature>
<evidence type="ECO:0000256" key="2">
    <source>
        <dbReference type="SAM" id="SignalP"/>
    </source>
</evidence>
<feature type="region of interest" description="Disordered" evidence="1">
    <location>
        <begin position="57"/>
        <end position="76"/>
    </location>
</feature>
<reference evidence="3 4" key="1">
    <citation type="submission" date="2018-04" db="EMBL/GenBank/DDBJ databases">
        <title>Altererythrobacter sp. HME9302 genome sequencing and assembly.</title>
        <authorList>
            <person name="Kang H."/>
            <person name="Kim H."/>
            <person name="Joh K."/>
        </authorList>
    </citation>
    <scope>NUCLEOTIDE SEQUENCE [LARGE SCALE GENOMIC DNA]</scope>
    <source>
        <strain evidence="3 4">HME9302</strain>
    </source>
</reference>
<name>A0A369Q718_9SPHN</name>
<gene>
    <name evidence="3" type="ORF">HME9302_00266</name>
</gene>
<proteinExistence type="predicted"/>
<organism evidence="3 4">
    <name type="scientific">Alteripontixanthobacter maritimus</name>
    <dbReference type="NCBI Taxonomy" id="2161824"/>
    <lineage>
        <taxon>Bacteria</taxon>
        <taxon>Pseudomonadati</taxon>
        <taxon>Pseudomonadota</taxon>
        <taxon>Alphaproteobacteria</taxon>
        <taxon>Sphingomonadales</taxon>
        <taxon>Erythrobacteraceae</taxon>
        <taxon>Alteripontixanthobacter</taxon>
    </lineage>
</organism>
<keyword evidence="2" id="KW-0732">Signal</keyword>
<dbReference type="InterPro" id="IPR025514">
    <property type="entry name" value="DUF4402"/>
</dbReference>
<dbReference type="EMBL" id="QBKA01000002">
    <property type="protein sequence ID" value="RDC59087.1"/>
    <property type="molecule type" value="Genomic_DNA"/>
</dbReference>
<keyword evidence="4" id="KW-1185">Reference proteome</keyword>